<organism evidence="3 4">
    <name type="scientific">Microbulbifer flavimaris</name>
    <dbReference type="NCBI Taxonomy" id="1781068"/>
    <lineage>
        <taxon>Bacteria</taxon>
        <taxon>Pseudomonadati</taxon>
        <taxon>Pseudomonadota</taxon>
        <taxon>Gammaproteobacteria</taxon>
        <taxon>Cellvibrionales</taxon>
        <taxon>Microbulbiferaceae</taxon>
        <taxon>Microbulbifer</taxon>
    </lineage>
</organism>
<feature type="transmembrane region" description="Helical" evidence="1">
    <location>
        <begin position="25"/>
        <end position="48"/>
    </location>
</feature>
<evidence type="ECO:0000313" key="3">
    <source>
        <dbReference type="EMBL" id="PCO06017.1"/>
    </source>
</evidence>
<keyword evidence="1" id="KW-1133">Transmembrane helix</keyword>
<evidence type="ECO:0000259" key="2">
    <source>
        <dbReference type="Pfam" id="PF08291"/>
    </source>
</evidence>
<dbReference type="SUPFAM" id="SSF55166">
    <property type="entry name" value="Hedgehog/DD-peptidase"/>
    <property type="match status" value="1"/>
</dbReference>
<evidence type="ECO:0000256" key="1">
    <source>
        <dbReference type="SAM" id="Phobius"/>
    </source>
</evidence>
<dbReference type="RefSeq" id="WP_067083670.1">
    <property type="nucleotide sequence ID" value="NZ_LRFG02000002.1"/>
</dbReference>
<name>A0ABX4I272_9GAMM</name>
<dbReference type="Gene3D" id="3.30.1380.10">
    <property type="match status" value="1"/>
</dbReference>
<protein>
    <recommendedName>
        <fullName evidence="2">Peptidase M15A C-terminal domain-containing protein</fullName>
    </recommendedName>
</protein>
<keyword evidence="1" id="KW-0472">Membrane</keyword>
<dbReference type="Proteomes" id="UP000218427">
    <property type="component" value="Unassembled WGS sequence"/>
</dbReference>
<dbReference type="InterPro" id="IPR013230">
    <property type="entry name" value="Peptidase_M15A_C"/>
</dbReference>
<accession>A0ABX4I272</accession>
<proteinExistence type="predicted"/>
<keyword evidence="4" id="KW-1185">Reference proteome</keyword>
<gene>
    <name evidence="3" type="ORF">AWR36_008470</name>
</gene>
<dbReference type="InterPro" id="IPR009045">
    <property type="entry name" value="Zn_M74/Hedgehog-like"/>
</dbReference>
<sequence>MSATDRFTLLSRQVHHQWRAERTNWLVLIGITLLLVLITAVMWGLLYLQSKERPYIEVRGYRVANEETFKQYLRQGSHRAQFAEFTTFLREADVDLKLLPPRGLLRQGSDWMRINEPPFAMPPRRDWPNIVATLQLIRDEVVPSIGPVVIVSAYRTARYNRKLGGSAQSHHRDFCGVDLVPRSNISRRELINELQAMHARVGPESRAGLGIYSGVRFHIDTCGYRRW</sequence>
<dbReference type="Pfam" id="PF08291">
    <property type="entry name" value="Peptidase_M15_3"/>
    <property type="match status" value="1"/>
</dbReference>
<comment type="caution">
    <text evidence="3">The sequence shown here is derived from an EMBL/GenBank/DDBJ whole genome shotgun (WGS) entry which is preliminary data.</text>
</comment>
<keyword evidence="1" id="KW-0812">Transmembrane</keyword>
<dbReference type="EMBL" id="LRFG02000002">
    <property type="protein sequence ID" value="PCO06017.1"/>
    <property type="molecule type" value="Genomic_DNA"/>
</dbReference>
<reference evidence="3" key="1">
    <citation type="submission" date="2017-08" db="EMBL/GenBank/DDBJ databases">
        <title>Microbulbifer marisrubri sp. nov., a halophilic alphaproteobacterium isolated from marine sediment of the Yellow Sea, China.</title>
        <authorList>
            <person name="Zhang G."/>
            <person name="Xiong Q."/>
        </authorList>
    </citation>
    <scope>NUCLEOTIDE SEQUENCE [LARGE SCALE GENOMIC DNA]</scope>
    <source>
        <strain evidence="3">WRN-8</strain>
    </source>
</reference>
<evidence type="ECO:0000313" key="4">
    <source>
        <dbReference type="Proteomes" id="UP000218427"/>
    </source>
</evidence>
<feature type="domain" description="Peptidase M15A C-terminal" evidence="2">
    <location>
        <begin position="129"/>
        <end position="196"/>
    </location>
</feature>